<dbReference type="InterPro" id="IPR024731">
    <property type="entry name" value="NELL2-like_EGF"/>
</dbReference>
<accession>A0A7I4YX22</accession>
<feature type="compositionally biased region" description="Basic and acidic residues" evidence="8">
    <location>
        <begin position="721"/>
        <end position="752"/>
    </location>
</feature>
<feature type="disulfide bond" evidence="7">
    <location>
        <begin position="572"/>
        <end position="581"/>
    </location>
</feature>
<evidence type="ECO:0000256" key="6">
    <source>
        <dbReference type="ARBA" id="ARBA00023157"/>
    </source>
</evidence>
<feature type="chain" id="PRO_5029846174" evidence="9">
    <location>
        <begin position="21"/>
        <end position="796"/>
    </location>
</feature>
<protein>
    <submittedName>
        <fullName evidence="13">Kunitz/Bovine pancreatic trypsin inhibitor domain protein</fullName>
    </submittedName>
</protein>
<feature type="domain" description="EGF-like" evidence="10">
    <location>
        <begin position="543"/>
        <end position="582"/>
    </location>
</feature>
<feature type="domain" description="EGF-like" evidence="10">
    <location>
        <begin position="626"/>
        <end position="664"/>
    </location>
</feature>
<dbReference type="PROSITE" id="PS50279">
    <property type="entry name" value="BPTI_KUNITZ_2"/>
    <property type="match status" value="5"/>
</dbReference>
<dbReference type="PRINTS" id="PR00759">
    <property type="entry name" value="BASICPTASE"/>
</dbReference>
<dbReference type="OrthoDB" id="5852179at2759"/>
<dbReference type="Gene3D" id="4.10.410.10">
    <property type="entry name" value="Pancreatic trypsin inhibitor Kunitz domain"/>
    <property type="match status" value="5"/>
</dbReference>
<dbReference type="InterPro" id="IPR002223">
    <property type="entry name" value="Kunitz_BPTI"/>
</dbReference>
<evidence type="ECO:0000256" key="1">
    <source>
        <dbReference type="ARBA" id="ARBA00022536"/>
    </source>
</evidence>
<dbReference type="FunFam" id="4.10.410.10:FF:000020">
    <property type="entry name" value="Collagen, type VI, alpha 3"/>
    <property type="match status" value="1"/>
</dbReference>
<evidence type="ECO:0000256" key="4">
    <source>
        <dbReference type="ARBA" id="ARBA00022737"/>
    </source>
</evidence>
<dbReference type="PROSITE" id="PS00280">
    <property type="entry name" value="BPTI_KUNITZ_1"/>
    <property type="match status" value="2"/>
</dbReference>
<keyword evidence="2" id="KW-0646">Protease inhibitor</keyword>
<dbReference type="InterPro" id="IPR000742">
    <property type="entry name" value="EGF"/>
</dbReference>
<evidence type="ECO:0000256" key="3">
    <source>
        <dbReference type="ARBA" id="ARBA00022729"/>
    </source>
</evidence>
<keyword evidence="4" id="KW-0677">Repeat</keyword>
<keyword evidence="12" id="KW-1185">Reference proteome</keyword>
<dbReference type="SMART" id="SM00181">
    <property type="entry name" value="EGF"/>
    <property type="match status" value="7"/>
</dbReference>
<feature type="region of interest" description="Disordered" evidence="8">
    <location>
        <begin position="701"/>
        <end position="752"/>
    </location>
</feature>
<dbReference type="InterPro" id="IPR049883">
    <property type="entry name" value="NOTCH1_EGF-like"/>
</dbReference>
<dbReference type="SMART" id="SM00131">
    <property type="entry name" value="KU"/>
    <property type="match status" value="5"/>
</dbReference>
<feature type="signal peptide" evidence="9">
    <location>
        <begin position="1"/>
        <end position="20"/>
    </location>
</feature>
<dbReference type="PROSITE" id="PS01186">
    <property type="entry name" value="EGF_2"/>
    <property type="match status" value="3"/>
</dbReference>
<feature type="disulfide bond" evidence="7">
    <location>
        <begin position="654"/>
        <end position="663"/>
    </location>
</feature>
<dbReference type="Pfam" id="PF07645">
    <property type="entry name" value="EGF_CA"/>
    <property type="match status" value="1"/>
</dbReference>
<dbReference type="SUPFAM" id="SSF57196">
    <property type="entry name" value="EGF/Laminin"/>
    <property type="match status" value="5"/>
</dbReference>
<reference evidence="13" key="1">
    <citation type="submission" date="2020-12" db="UniProtKB">
        <authorList>
            <consortium name="WormBaseParasite"/>
        </authorList>
    </citation>
    <scope>IDENTIFICATION</scope>
    <source>
        <strain evidence="13">MHco3</strain>
    </source>
</reference>
<feature type="compositionally biased region" description="Low complexity" evidence="8">
    <location>
        <begin position="703"/>
        <end position="718"/>
    </location>
</feature>
<feature type="domain" description="EGF-like" evidence="10">
    <location>
        <begin position="196"/>
        <end position="236"/>
    </location>
</feature>
<evidence type="ECO:0000259" key="11">
    <source>
        <dbReference type="PROSITE" id="PS50279"/>
    </source>
</evidence>
<evidence type="ECO:0000259" key="10">
    <source>
        <dbReference type="PROSITE" id="PS50026"/>
    </source>
</evidence>
<evidence type="ECO:0000256" key="9">
    <source>
        <dbReference type="SAM" id="SignalP"/>
    </source>
</evidence>
<dbReference type="OMA" id="AECINRE"/>
<dbReference type="InterPro" id="IPR000152">
    <property type="entry name" value="EGF-type_Asp/Asn_hydroxyl_site"/>
</dbReference>
<dbReference type="PROSITE" id="PS50026">
    <property type="entry name" value="EGF_3"/>
    <property type="match status" value="5"/>
</dbReference>
<comment type="caution">
    <text evidence="7">Lacks conserved residue(s) required for the propagation of feature annotation.</text>
</comment>
<feature type="domain" description="BPTI/Kunitz inhibitor" evidence="11">
    <location>
        <begin position="320"/>
        <end position="376"/>
    </location>
</feature>
<dbReference type="PANTHER" id="PTHR10083">
    <property type="entry name" value="KUNITZ-TYPE PROTEASE INHIBITOR-RELATED"/>
    <property type="match status" value="1"/>
</dbReference>
<dbReference type="InterPro" id="IPR036880">
    <property type="entry name" value="Kunitz_BPTI_sf"/>
</dbReference>
<evidence type="ECO:0000256" key="8">
    <source>
        <dbReference type="SAM" id="MobiDB-lite"/>
    </source>
</evidence>
<keyword evidence="5" id="KW-0722">Serine protease inhibitor</keyword>
<feature type="disulfide bond" evidence="7">
    <location>
        <begin position="553"/>
        <end position="570"/>
    </location>
</feature>
<dbReference type="SUPFAM" id="SSF57362">
    <property type="entry name" value="BPTI-like"/>
    <property type="match status" value="5"/>
</dbReference>
<dbReference type="InterPro" id="IPR020901">
    <property type="entry name" value="Prtase_inh_Kunz-CS"/>
</dbReference>
<dbReference type="Proteomes" id="UP000025227">
    <property type="component" value="Unplaced"/>
</dbReference>
<dbReference type="InterPro" id="IPR001881">
    <property type="entry name" value="EGF-like_Ca-bd_dom"/>
</dbReference>
<feature type="disulfide bond" evidence="7">
    <location>
        <begin position="635"/>
        <end position="652"/>
    </location>
</feature>
<keyword evidence="6 7" id="KW-1015">Disulfide bond</keyword>
<dbReference type="GO" id="GO:0004867">
    <property type="term" value="F:serine-type endopeptidase inhibitor activity"/>
    <property type="evidence" value="ECO:0007669"/>
    <property type="project" value="UniProtKB-KW"/>
</dbReference>
<dbReference type="PANTHER" id="PTHR10083:SF375">
    <property type="entry name" value="BPTI_KUNITZ INHIBITOR DOMAIN-CONTAINING PROTEIN"/>
    <property type="match status" value="1"/>
</dbReference>
<name>A0A7I4YX22_HAECO</name>
<dbReference type="CDD" id="cd00054">
    <property type="entry name" value="EGF_CA"/>
    <property type="match status" value="5"/>
</dbReference>
<sequence length="796" mass="91699">MAVILALGLILFSSFLLSQTGEPAFIKNPEDRCKETVDPGPCQYYQTKWFWDEVDESCKEFHYGGCMGNKNRFNTKHECLKQCRYKLFNPVAVPDLCLLEPDPGVCEDERAGQWWYYFDSDKGTCEKFFYYGCGGNDNKFYSLHMCNKVCGERLSPQIACNHCDLRTSFCKSHGKFNYTCECRVGYEKNKYGECIDIDECRGYTAVCDRNAWCTNTIGSYSCECMASYRGDGKHCTYVGLGRSSLDCQDCSPDATCESGVCQCKEGFEGDGFNYVNECLRTPHICDRNAECINREGSFICTCVTGFAGNGYNCTKTKNACLDKFDRGYQETCGGENWRQHYFLDHQSKTCQQFWYDGCKGRSRNIFSDLETCEQMCEATNILTRAEICWDKFDMNYRNQCLNGNWQQRYYFDHASLTCRQFWYDGCRSDSRNMFEDHLTCQWLCESQPMYKSRACLQDFDNHYRDQCNGGRWRQQYYFDRNVKRCIPFWYDGCTGESENLFQDEMSCLVTCENPTKKDPHKPWHGGDKHKMKEKLNELHRPNLTDICATANPCKNNGTCVFVWKKNNYYCKCEKPYTGLNCDEKIDFDPCAEEPCKNGATCTAKVENGKAKYECYCAPGFGGPQCDQRPCDINPCLHNGTCRTTAGFSSYFCDCKNGYGGRNCDIVIGSAPPPERYGSNVLLVSSGKEEWIQQMKERLGAAGGAMKTTTTPAPVADAPYKSPHEKKLEREEREKQETERRDKEKIELEEKRKQEELRIEQERLETEKRLSEKPPQQYSILPRFLVSLSLILAIHLI</sequence>
<dbReference type="GO" id="GO:0005509">
    <property type="term" value="F:calcium ion binding"/>
    <property type="evidence" value="ECO:0007669"/>
    <property type="project" value="InterPro"/>
</dbReference>
<dbReference type="Pfam" id="PF00008">
    <property type="entry name" value="EGF"/>
    <property type="match status" value="3"/>
</dbReference>
<feature type="domain" description="EGF-like" evidence="10">
    <location>
        <begin position="586"/>
        <end position="624"/>
    </location>
</feature>
<keyword evidence="3 9" id="KW-0732">Signal</keyword>
<proteinExistence type="predicted"/>
<dbReference type="Pfam" id="PF00014">
    <property type="entry name" value="Kunitz_BPTI"/>
    <property type="match status" value="5"/>
</dbReference>
<dbReference type="Gene3D" id="2.10.25.10">
    <property type="entry name" value="Laminin"/>
    <property type="match status" value="5"/>
</dbReference>
<dbReference type="SMART" id="SM00179">
    <property type="entry name" value="EGF_CA"/>
    <property type="match status" value="5"/>
</dbReference>
<dbReference type="WBParaSite" id="HCON_00156120-00001">
    <property type="protein sequence ID" value="HCON_00156120-00001"/>
    <property type="gene ID" value="HCON_00156120"/>
</dbReference>
<dbReference type="PROSITE" id="PS00022">
    <property type="entry name" value="EGF_1"/>
    <property type="match status" value="2"/>
</dbReference>
<evidence type="ECO:0000256" key="7">
    <source>
        <dbReference type="PROSITE-ProRule" id="PRU00076"/>
    </source>
</evidence>
<dbReference type="InterPro" id="IPR050098">
    <property type="entry name" value="TFPI/VKTCI-like"/>
</dbReference>
<dbReference type="FunFam" id="2.10.25.10:FF:000731">
    <property type="entry name" value="Wall-associated receptor kinase 2"/>
    <property type="match status" value="1"/>
</dbReference>
<evidence type="ECO:0000256" key="5">
    <source>
        <dbReference type="ARBA" id="ARBA00022900"/>
    </source>
</evidence>
<dbReference type="GO" id="GO:0005615">
    <property type="term" value="C:extracellular space"/>
    <property type="evidence" value="ECO:0007669"/>
    <property type="project" value="TreeGrafter"/>
</dbReference>
<feature type="domain" description="BPTI/Kunitz inhibitor" evidence="11">
    <location>
        <begin position="33"/>
        <end position="83"/>
    </location>
</feature>
<dbReference type="PROSITE" id="PS00010">
    <property type="entry name" value="ASX_HYDROXYL"/>
    <property type="match status" value="2"/>
</dbReference>
<evidence type="ECO:0000313" key="12">
    <source>
        <dbReference type="Proteomes" id="UP000025227"/>
    </source>
</evidence>
<evidence type="ECO:0000256" key="2">
    <source>
        <dbReference type="ARBA" id="ARBA00022690"/>
    </source>
</evidence>
<dbReference type="CDD" id="cd00109">
    <property type="entry name" value="Kunitz-type"/>
    <property type="match status" value="2"/>
</dbReference>
<feature type="domain" description="BPTI/Kunitz inhibitor" evidence="11">
    <location>
        <begin position="455"/>
        <end position="511"/>
    </location>
</feature>
<dbReference type="InterPro" id="IPR018097">
    <property type="entry name" value="EGF_Ca-bd_CS"/>
</dbReference>
<dbReference type="PROSITE" id="PS01187">
    <property type="entry name" value="EGF_CA"/>
    <property type="match status" value="1"/>
</dbReference>
<dbReference type="Pfam" id="PF12947">
    <property type="entry name" value="EGF_3"/>
    <property type="match status" value="1"/>
</dbReference>
<dbReference type="AlphaFoldDB" id="A0A7I4YX22"/>
<evidence type="ECO:0000313" key="13">
    <source>
        <dbReference type="WBParaSite" id="HCON_00156120-00001"/>
    </source>
</evidence>
<organism evidence="12 13">
    <name type="scientific">Haemonchus contortus</name>
    <name type="common">Barber pole worm</name>
    <dbReference type="NCBI Taxonomy" id="6289"/>
    <lineage>
        <taxon>Eukaryota</taxon>
        <taxon>Metazoa</taxon>
        <taxon>Ecdysozoa</taxon>
        <taxon>Nematoda</taxon>
        <taxon>Chromadorea</taxon>
        <taxon>Rhabditida</taxon>
        <taxon>Rhabditina</taxon>
        <taxon>Rhabditomorpha</taxon>
        <taxon>Strongyloidea</taxon>
        <taxon>Trichostrongylidae</taxon>
        <taxon>Haemonchus</taxon>
    </lineage>
</organism>
<keyword evidence="1 7" id="KW-0245">EGF-like domain</keyword>
<dbReference type="FunFam" id="2.10.25.10:FF:000653">
    <property type="entry name" value="Putative Fibrillin-1"/>
    <property type="match status" value="1"/>
</dbReference>
<feature type="domain" description="EGF-like" evidence="10">
    <location>
        <begin position="274"/>
        <end position="314"/>
    </location>
</feature>
<feature type="domain" description="BPTI/Kunitz inhibitor" evidence="11">
    <location>
        <begin position="97"/>
        <end position="150"/>
    </location>
</feature>
<feature type="domain" description="BPTI/Kunitz inhibitor" evidence="11">
    <location>
        <begin position="388"/>
        <end position="444"/>
    </location>
</feature>